<dbReference type="RefSeq" id="WP_078975050.1">
    <property type="nucleotide sequence ID" value="NZ_MWQN01000001.1"/>
</dbReference>
<evidence type="ECO:0000256" key="1">
    <source>
        <dbReference type="SAM" id="MobiDB-lite"/>
    </source>
</evidence>
<reference evidence="3 4" key="1">
    <citation type="submission" date="2017-03" db="EMBL/GenBank/DDBJ databases">
        <title>Draft genome sequence of Streptomyces scabrisporus NF3, endophyte isolated from Amphipterygium adstringens.</title>
        <authorList>
            <person name="Vazquez M."/>
            <person name="Ceapa C.D."/>
            <person name="Rodriguez Luna D."/>
            <person name="Sanchez Esquivel S."/>
        </authorList>
    </citation>
    <scope>NUCLEOTIDE SEQUENCE [LARGE SCALE GENOMIC DNA]</scope>
    <source>
        <strain evidence="3 4">NF3</strain>
    </source>
</reference>
<evidence type="ECO:0000313" key="4">
    <source>
        <dbReference type="Proteomes" id="UP000190037"/>
    </source>
</evidence>
<dbReference type="STRING" id="159449.B4N89_07380"/>
<dbReference type="EMBL" id="MWQN01000001">
    <property type="protein sequence ID" value="OPC80797.1"/>
    <property type="molecule type" value="Genomic_DNA"/>
</dbReference>
<keyword evidence="2" id="KW-0812">Transmembrane</keyword>
<accession>A0A1T3NVB2</accession>
<evidence type="ECO:0000313" key="3">
    <source>
        <dbReference type="EMBL" id="OPC80797.1"/>
    </source>
</evidence>
<feature type="transmembrane region" description="Helical" evidence="2">
    <location>
        <begin position="43"/>
        <end position="63"/>
    </location>
</feature>
<comment type="caution">
    <text evidence="3">The sequence shown here is derived from an EMBL/GenBank/DDBJ whole genome shotgun (WGS) entry which is preliminary data.</text>
</comment>
<keyword evidence="2" id="KW-0472">Membrane</keyword>
<keyword evidence="2" id="KW-1133">Transmembrane helix</keyword>
<feature type="compositionally biased region" description="Basic and acidic residues" evidence="1">
    <location>
        <begin position="67"/>
        <end position="83"/>
    </location>
</feature>
<gene>
    <name evidence="3" type="ORF">B4N89_07380</name>
</gene>
<keyword evidence="4" id="KW-1185">Reference proteome</keyword>
<protein>
    <submittedName>
        <fullName evidence="3">Uncharacterized protein</fullName>
    </submittedName>
</protein>
<dbReference type="Proteomes" id="UP000190037">
    <property type="component" value="Unassembled WGS sequence"/>
</dbReference>
<organism evidence="3 4">
    <name type="scientific">Embleya scabrispora</name>
    <dbReference type="NCBI Taxonomy" id="159449"/>
    <lineage>
        <taxon>Bacteria</taxon>
        <taxon>Bacillati</taxon>
        <taxon>Actinomycetota</taxon>
        <taxon>Actinomycetes</taxon>
        <taxon>Kitasatosporales</taxon>
        <taxon>Streptomycetaceae</taxon>
        <taxon>Embleya</taxon>
    </lineage>
</organism>
<evidence type="ECO:0000256" key="2">
    <source>
        <dbReference type="SAM" id="Phobius"/>
    </source>
</evidence>
<dbReference type="OrthoDB" id="4359503at2"/>
<proteinExistence type="predicted"/>
<name>A0A1T3NVB2_9ACTN</name>
<feature type="region of interest" description="Disordered" evidence="1">
    <location>
        <begin position="63"/>
        <end position="83"/>
    </location>
</feature>
<dbReference type="AlphaFoldDB" id="A0A1T3NVB2"/>
<sequence length="246" mass="25797">MESEEERITGVLHEFAAGAGALTLRADDIVHTRRHRTRRRASLTAAATLAVCAVVGTTVAVGAGRTDGGEHPAARPSKTAEPDIVHGPLTFECGKPLPVRPVTALPGMSLRIVSVENDPPVWTTPEITYEIQTALPPNLGPTHVRGRALILRDSIIVGGPFVPTPPGAPAPMGKWTSFGPITDKPGQALNIVEQLPDTLCGTTTWSAIRADPARYRIAVVTTAYGETGKPAPDSPLLIAETGIGGH</sequence>